<accession>K2BAX1</accession>
<sequence length="200" mass="23743">MKNNKSWFTLAEIMIVITIMSILSLMATNFDFNKKSSREKMDRFVNKVISTIDTEKINIKIWRWIKSWTSIINPDFTKISISSWSINIKYYTGSNINSLNLLWTWSEIKYPYFWENLYTIKSIDFFSSSETLLNTSSSWKTLEIFLAPDNITLSWSTISGTSYSSTFVKFKIKLWYQPNFKTIEFDKRTWKIEIGTWITN</sequence>
<gene>
    <name evidence="2" type="ORF">ACD_49C00076G0009</name>
</gene>
<dbReference type="InterPro" id="IPR045584">
    <property type="entry name" value="Pilin-like"/>
</dbReference>
<feature type="transmembrane region" description="Helical" evidence="1">
    <location>
        <begin position="6"/>
        <end position="30"/>
    </location>
</feature>
<proteinExistence type="predicted"/>
<dbReference type="AlphaFoldDB" id="K2BAX1"/>
<keyword evidence="1" id="KW-1133">Transmembrane helix</keyword>
<dbReference type="EMBL" id="AMFJ01021662">
    <property type="protein sequence ID" value="EKD65913.1"/>
    <property type="molecule type" value="Genomic_DNA"/>
</dbReference>
<evidence type="ECO:0000313" key="2">
    <source>
        <dbReference type="EMBL" id="EKD65913.1"/>
    </source>
</evidence>
<comment type="caution">
    <text evidence="2">The sequence shown here is derived from an EMBL/GenBank/DDBJ whole genome shotgun (WGS) entry which is preliminary data.</text>
</comment>
<keyword evidence="1" id="KW-0472">Membrane</keyword>
<name>K2BAX1_9BACT</name>
<dbReference type="SUPFAM" id="SSF54523">
    <property type="entry name" value="Pili subunits"/>
    <property type="match status" value="1"/>
</dbReference>
<organism evidence="2">
    <name type="scientific">uncultured bacterium</name>
    <name type="common">gcode 4</name>
    <dbReference type="NCBI Taxonomy" id="1234023"/>
    <lineage>
        <taxon>Bacteria</taxon>
        <taxon>environmental samples</taxon>
    </lineage>
</organism>
<evidence type="ECO:0008006" key="3">
    <source>
        <dbReference type="Google" id="ProtNLM"/>
    </source>
</evidence>
<keyword evidence="1" id="KW-0812">Transmembrane</keyword>
<evidence type="ECO:0000256" key="1">
    <source>
        <dbReference type="SAM" id="Phobius"/>
    </source>
</evidence>
<reference evidence="2" key="1">
    <citation type="journal article" date="2012" name="Science">
        <title>Fermentation, hydrogen, and sulfur metabolism in multiple uncultivated bacterial phyla.</title>
        <authorList>
            <person name="Wrighton K.C."/>
            <person name="Thomas B.C."/>
            <person name="Sharon I."/>
            <person name="Miller C.S."/>
            <person name="Castelle C.J."/>
            <person name="VerBerkmoes N.C."/>
            <person name="Wilkins M.J."/>
            <person name="Hettich R.L."/>
            <person name="Lipton M.S."/>
            <person name="Williams K.H."/>
            <person name="Long P.E."/>
            <person name="Banfield J.F."/>
        </authorList>
    </citation>
    <scope>NUCLEOTIDE SEQUENCE [LARGE SCALE GENOMIC DNA]</scope>
</reference>
<protein>
    <recommendedName>
        <fullName evidence="3">Prepilin-type N-terminal cleavage/methylation domain-containing protein</fullName>
    </recommendedName>
</protein>